<dbReference type="PANTHER" id="PTHR47939">
    <property type="entry name" value="MEMBRANE-ASSOCIATED SALT-INDUCIBLE PROTEIN-LIKE"/>
    <property type="match status" value="1"/>
</dbReference>
<accession>A0ABQ9ND81</accession>
<evidence type="ECO:0000256" key="2">
    <source>
        <dbReference type="ARBA" id="ARBA00022737"/>
    </source>
</evidence>
<comment type="similarity">
    <text evidence="1">Belongs to the PPR family. P subfamily.</text>
</comment>
<feature type="repeat" description="PPR" evidence="3">
    <location>
        <begin position="364"/>
        <end position="398"/>
    </location>
</feature>
<gene>
    <name evidence="4" type="ORF">P3X46_001150</name>
</gene>
<dbReference type="InterPro" id="IPR002885">
    <property type="entry name" value="PPR_rpt"/>
</dbReference>
<feature type="repeat" description="PPR" evidence="3">
    <location>
        <begin position="294"/>
        <end position="328"/>
    </location>
</feature>
<dbReference type="Proteomes" id="UP001174677">
    <property type="component" value="Chromosome 1"/>
</dbReference>
<dbReference type="Pfam" id="PF01535">
    <property type="entry name" value="PPR"/>
    <property type="match status" value="2"/>
</dbReference>
<dbReference type="PANTHER" id="PTHR47939:SF5">
    <property type="entry name" value="PENTACOTRIPEPTIDE-REPEAT REGION OF PRORP DOMAIN-CONTAINING PROTEIN"/>
    <property type="match status" value="1"/>
</dbReference>
<name>A0ABQ9ND81_HEVBR</name>
<evidence type="ECO:0000313" key="4">
    <source>
        <dbReference type="EMBL" id="KAJ9189900.1"/>
    </source>
</evidence>
<evidence type="ECO:0000313" key="5">
    <source>
        <dbReference type="Proteomes" id="UP001174677"/>
    </source>
</evidence>
<dbReference type="Pfam" id="PF13041">
    <property type="entry name" value="PPR_2"/>
    <property type="match status" value="2"/>
</dbReference>
<evidence type="ECO:0000256" key="1">
    <source>
        <dbReference type="ARBA" id="ARBA00007626"/>
    </source>
</evidence>
<evidence type="ECO:0008006" key="6">
    <source>
        <dbReference type="Google" id="ProtNLM"/>
    </source>
</evidence>
<keyword evidence="2" id="KW-0677">Repeat</keyword>
<organism evidence="4 5">
    <name type="scientific">Hevea brasiliensis</name>
    <name type="common">Para rubber tree</name>
    <name type="synonym">Siphonia brasiliensis</name>
    <dbReference type="NCBI Taxonomy" id="3981"/>
    <lineage>
        <taxon>Eukaryota</taxon>
        <taxon>Viridiplantae</taxon>
        <taxon>Streptophyta</taxon>
        <taxon>Embryophyta</taxon>
        <taxon>Tracheophyta</taxon>
        <taxon>Spermatophyta</taxon>
        <taxon>Magnoliopsida</taxon>
        <taxon>eudicotyledons</taxon>
        <taxon>Gunneridae</taxon>
        <taxon>Pentapetalae</taxon>
        <taxon>rosids</taxon>
        <taxon>fabids</taxon>
        <taxon>Malpighiales</taxon>
        <taxon>Euphorbiaceae</taxon>
        <taxon>Crotonoideae</taxon>
        <taxon>Micrandreae</taxon>
        <taxon>Hevea</taxon>
    </lineage>
</organism>
<dbReference type="NCBIfam" id="TIGR00756">
    <property type="entry name" value="PPR"/>
    <property type="match status" value="3"/>
</dbReference>
<protein>
    <recommendedName>
        <fullName evidence="6">Pentacotripeptide-repeat region of PRORP domain-containing protein</fullName>
    </recommendedName>
</protein>
<keyword evidence="5" id="KW-1185">Reference proteome</keyword>
<dbReference type="Gene3D" id="1.25.40.10">
    <property type="entry name" value="Tetratricopeptide repeat domain"/>
    <property type="match status" value="3"/>
</dbReference>
<dbReference type="InterPro" id="IPR011990">
    <property type="entry name" value="TPR-like_helical_dom_sf"/>
</dbReference>
<dbReference type="PROSITE" id="PS51375">
    <property type="entry name" value="PPR"/>
    <property type="match status" value="5"/>
</dbReference>
<dbReference type="EMBL" id="JARPOI010000001">
    <property type="protein sequence ID" value="KAJ9189900.1"/>
    <property type="molecule type" value="Genomic_DNA"/>
</dbReference>
<evidence type="ECO:0000256" key="3">
    <source>
        <dbReference type="PROSITE-ProRule" id="PRU00708"/>
    </source>
</evidence>
<dbReference type="InterPro" id="IPR050667">
    <property type="entry name" value="PPR-containing_protein"/>
</dbReference>
<feature type="repeat" description="PPR" evidence="3">
    <location>
        <begin position="258"/>
        <end position="293"/>
    </location>
</feature>
<feature type="repeat" description="PPR" evidence="3">
    <location>
        <begin position="465"/>
        <end position="499"/>
    </location>
</feature>
<reference evidence="4" key="1">
    <citation type="journal article" date="2023" name="Plant Biotechnol. J.">
        <title>Chromosome-level wild Hevea brasiliensis genome provides new tools for genomic-assisted breeding and valuable loci to elevate rubber yield.</title>
        <authorList>
            <person name="Cheng H."/>
            <person name="Song X."/>
            <person name="Hu Y."/>
            <person name="Wu T."/>
            <person name="Yang Q."/>
            <person name="An Z."/>
            <person name="Feng S."/>
            <person name="Deng Z."/>
            <person name="Wu W."/>
            <person name="Zeng X."/>
            <person name="Tu M."/>
            <person name="Wang X."/>
            <person name="Huang H."/>
        </authorList>
    </citation>
    <scope>NUCLEOTIDE SEQUENCE</scope>
    <source>
        <strain evidence="4">MT/VB/25A 57/8</strain>
    </source>
</reference>
<sequence>MSLITVARRLQRYHLELFLPLLQSITFPSLSRSPLTSIKFISFSSSEAFHRAVSIAYKNPFRFSIFQSFSTQNLRDPFEVIQQRILTHESIEPDILDSLKRAAYFPDEAEAVASVDESGIKADKNLVYSVIWELRKEWRLAFLAFKWGEKWGCVDEKCCELMVWVLGNHRKFNIAWILIRDLHRSLMNTRQAMLIMIDRYAAANDPGNAIQTLHIMEKFRLAPDEEAFYSLLNALCKHGNIEEAEDFMLANKKLFPLETESFNIILNGWCNICVDVLEAKRVWREMSKYCIAPNATSYTLMISCFSKVRNLFDSLRLYDEMKKRGWVPSIEVYNSLIYVLTRENCLKEALKVLDKMKENGLQPDSNSYNSIIRPLCEEKKLAEARNILAAMIEENLSPTMETYHSLLESVGFEETLEVLNQMRINGLAPTEDTFLVILVKFFKLEQPENALKIWVEMKQYEVTPNSTHYAVLVEGLARCGMLTKAHEYYADMRSYGFSDDPKLQKILKESIQDQISKEKQLGRQIKRDQHVRHKVGSVVTGKGRKGRKGIHTCAENCSLLWSCE</sequence>
<proteinExistence type="inferred from homology"/>
<feature type="repeat" description="PPR" evidence="3">
    <location>
        <begin position="329"/>
        <end position="363"/>
    </location>
</feature>
<comment type="caution">
    <text evidence="4">The sequence shown here is derived from an EMBL/GenBank/DDBJ whole genome shotgun (WGS) entry which is preliminary data.</text>
</comment>